<reference evidence="4" key="2">
    <citation type="submission" date="2019-09" db="UniProtKB">
        <authorList>
            <consortium name="WormBaseParasite"/>
        </authorList>
    </citation>
    <scope>IDENTIFICATION</scope>
</reference>
<feature type="compositionally biased region" description="Pro residues" evidence="1">
    <location>
        <begin position="519"/>
        <end position="530"/>
    </location>
</feature>
<accession>A0A183GS37</accession>
<protein>
    <submittedName>
        <fullName evidence="4">CCHC-type domain-containing protein</fullName>
    </submittedName>
</protein>
<feature type="compositionally biased region" description="Polar residues" evidence="1">
    <location>
        <begin position="152"/>
        <end position="182"/>
    </location>
</feature>
<feature type="compositionally biased region" description="Acidic residues" evidence="1">
    <location>
        <begin position="772"/>
        <end position="781"/>
    </location>
</feature>
<evidence type="ECO:0000313" key="3">
    <source>
        <dbReference type="Proteomes" id="UP000050761"/>
    </source>
</evidence>
<organism evidence="3 4">
    <name type="scientific">Heligmosomoides polygyrus</name>
    <name type="common">Parasitic roundworm</name>
    <dbReference type="NCBI Taxonomy" id="6339"/>
    <lineage>
        <taxon>Eukaryota</taxon>
        <taxon>Metazoa</taxon>
        <taxon>Ecdysozoa</taxon>
        <taxon>Nematoda</taxon>
        <taxon>Chromadorea</taxon>
        <taxon>Rhabditida</taxon>
        <taxon>Rhabditina</taxon>
        <taxon>Rhabditomorpha</taxon>
        <taxon>Strongyloidea</taxon>
        <taxon>Heligmosomidae</taxon>
        <taxon>Heligmosomoides</taxon>
    </lineage>
</organism>
<feature type="compositionally biased region" description="Low complexity" evidence="1">
    <location>
        <begin position="724"/>
        <end position="752"/>
    </location>
</feature>
<evidence type="ECO:0000313" key="4">
    <source>
        <dbReference type="WBParaSite" id="HPBE_0002550701-mRNA-1"/>
    </source>
</evidence>
<dbReference type="AlphaFoldDB" id="A0A183GS37"/>
<reference evidence="2 3" key="1">
    <citation type="submission" date="2018-11" db="EMBL/GenBank/DDBJ databases">
        <authorList>
            <consortium name="Pathogen Informatics"/>
        </authorList>
    </citation>
    <scope>NUCLEOTIDE SEQUENCE [LARGE SCALE GENOMIC DNA]</scope>
</reference>
<feature type="compositionally biased region" description="Polar residues" evidence="1">
    <location>
        <begin position="545"/>
        <end position="555"/>
    </location>
</feature>
<feature type="compositionally biased region" description="Basic and acidic residues" evidence="1">
    <location>
        <begin position="753"/>
        <end position="771"/>
    </location>
</feature>
<feature type="region of interest" description="Disordered" evidence="1">
    <location>
        <begin position="1"/>
        <end position="60"/>
    </location>
</feature>
<sequence length="781" mass="87484">MSRSTQGLQQRGLTREEPEQQGREQRNLNPSNNGRGQNIQDPNRRSVPIPPSGQLARQVTSSVATCTPSVIASSTISVTSTSSPLTTSFGTSACHTLPSVMPVLHPVEIRGSWAEEMEADSAATGRGPNHPLPQSSTQGTSAVHRTDEEPQLVNTERTGSPNAASTQPSSPIQLPETSQQLDEQADREIWREAIFRNNQKHYNELLTLILVKQQHTSGTRTSTPPPIPHTSTTAIDPRSTDELTASQFRTVLHYISTNNVLRDEIAGLRVLPRESTPARDEDYVAAAHIVELLQSIQKLGAATIQSFHNVATSLARNHPFKFRYCTLMGWIHELSHGITAISVHTNQLSEIALPKLLDWANNQNYFRATLQIFRITEFSLRETLQFASAVSAHATRMIRVLEAHQLLHALHHQLLPATDADKQYAIETLPGMPEPISADPNSFLEVLQWWRSNYAEALMITTTEGYLRTQEMDRMEKEEKQAAHTPPPEQQEENIEQVPTETSGSTTHEEQQEELVQPSSPPRTSPPTPGPRATTAVEAPVLFPRTTSQEDNTSPSQPPPKRSCTAPESQQAQQLADTGLQRIPSWLTIRSSASTPESDYDSPWEIPPPIPPPESTVQCVFCDSLNHYTSDCPRIKRLSQRVQFAIDYQLCINCLKHHRGQCVRFDPCSKCKRKGHHRTFCLDNPYAIPDIHESRTAYYTRIAEQTFRPYPDPMEDRPQHQQTLKEALARKQAQQQARASSSRPSSSRSLPLVRREVSSHEDGRPWRHRTEEADDSDNGSW</sequence>
<proteinExistence type="predicted"/>
<name>A0A183GS37_HELPZ</name>
<feature type="region of interest" description="Disordered" evidence="1">
    <location>
        <begin position="118"/>
        <end position="184"/>
    </location>
</feature>
<feature type="compositionally biased region" description="Polar residues" evidence="1">
    <location>
        <begin position="132"/>
        <end position="143"/>
    </location>
</feature>
<feature type="region of interest" description="Disordered" evidence="1">
    <location>
        <begin position="708"/>
        <end position="781"/>
    </location>
</feature>
<feature type="region of interest" description="Disordered" evidence="1">
    <location>
        <begin position="474"/>
        <end position="584"/>
    </location>
</feature>
<accession>A0A3P8I8D3</accession>
<feature type="region of interest" description="Disordered" evidence="1">
    <location>
        <begin position="216"/>
        <end position="237"/>
    </location>
</feature>
<dbReference type="OrthoDB" id="5910114at2759"/>
<feature type="compositionally biased region" description="Basic and acidic residues" evidence="1">
    <location>
        <begin position="13"/>
        <end position="26"/>
    </location>
</feature>
<dbReference type="WBParaSite" id="HPBE_0002550701-mRNA-1">
    <property type="protein sequence ID" value="HPBE_0002550701-mRNA-1"/>
    <property type="gene ID" value="HPBE_0002550701"/>
</dbReference>
<dbReference type="EMBL" id="UZAH01038028">
    <property type="protein sequence ID" value="VDP51716.1"/>
    <property type="molecule type" value="Genomic_DNA"/>
</dbReference>
<feature type="compositionally biased region" description="Polar residues" evidence="1">
    <location>
        <begin position="27"/>
        <end position="41"/>
    </location>
</feature>
<dbReference type="Proteomes" id="UP000050761">
    <property type="component" value="Unassembled WGS sequence"/>
</dbReference>
<keyword evidence="3" id="KW-1185">Reference proteome</keyword>
<feature type="compositionally biased region" description="Polar residues" evidence="1">
    <location>
        <begin position="566"/>
        <end position="576"/>
    </location>
</feature>
<evidence type="ECO:0000313" key="2">
    <source>
        <dbReference type="EMBL" id="VDP51716.1"/>
    </source>
</evidence>
<gene>
    <name evidence="2" type="ORF">HPBE_LOCUS25506</name>
</gene>
<feature type="compositionally biased region" description="Polar residues" evidence="1">
    <location>
        <begin position="1"/>
        <end position="12"/>
    </location>
</feature>
<evidence type="ECO:0000256" key="1">
    <source>
        <dbReference type="SAM" id="MobiDB-lite"/>
    </source>
</evidence>